<dbReference type="PRINTS" id="PR00457">
    <property type="entry name" value="ANPEROXIDASE"/>
</dbReference>
<keyword evidence="4" id="KW-0560">Oxidoreductase</keyword>
<dbReference type="InterPro" id="IPR019791">
    <property type="entry name" value="Haem_peroxidase_animal"/>
</dbReference>
<dbReference type="PROSITE" id="PS50292">
    <property type="entry name" value="PEROXIDASE_3"/>
    <property type="match status" value="1"/>
</dbReference>
<evidence type="ECO:0000313" key="5">
    <source>
        <dbReference type="Proteomes" id="UP000254925"/>
    </source>
</evidence>
<dbReference type="InterPro" id="IPR001343">
    <property type="entry name" value="Hemolysn_Ca-bd"/>
</dbReference>
<evidence type="ECO:0000256" key="2">
    <source>
        <dbReference type="ARBA" id="ARBA00022525"/>
    </source>
</evidence>
<name>A0A370HNZ9_9HYPH</name>
<protein>
    <submittedName>
        <fullName evidence="4">Heme peroxidase</fullName>
    </submittedName>
</protein>
<dbReference type="PANTHER" id="PTHR11475">
    <property type="entry name" value="OXIDASE/PEROXIDASE"/>
    <property type="match status" value="1"/>
</dbReference>
<dbReference type="GO" id="GO:0004601">
    <property type="term" value="F:peroxidase activity"/>
    <property type="evidence" value="ECO:0007669"/>
    <property type="project" value="UniProtKB-KW"/>
</dbReference>
<sequence length="710" mass="76724">MAISSFYSFLSSILTRNSDGTGNNFFHPDWGSAGHTFVRVAPNSYLDGQGQMELLPTARSISDAVMAQPIGLDIPNAAGLNEFHQFFGQFLTHDIAEAPLGPNGVDAPVFIPGLPFPFNRTPFETVGGVRQQHNEETSFLDLSQVYGHNTTILNILRDDIVVNGRTVQSAKLLTSGDANNLLPTFAQVAADSGKTVAEVRTIINGTAPAAFDPNQFAAGDNRANQNGALLTHQTMWMREHNWQVDRLAEKFPTWSQNALFEAARAITEAEWQHVVYAEYLPKLVGNSAIKAYSGYKLNVDPSVINEWTTVAFRFGHDQSSNSFSNLREDGQTQNTFTLSQSFALANIAQAVRSSGEMDEWVRGQLSHYTQEIDGKIVDGNRNALFGIGATVDLNVFDIQRARDHGVGNYNVLRKGLGLSAYTSFESFAAANQLDSATLQALKDVYGNDVNKLDSIVGGLLEKNYRDSQLGETFTRLTVMQFERLRDGDRFYYENRFLLNKDVKADIESTTLADIIARTSGIKHYYHDAFAAHERIGGGSGNDPLNGTSKADLIIGFSGNDTASGGAGDDDLYGDEGNDDLSGGAGKDVFKGGLGNDALKFGSDSVKDIAVFDTALGPDNIDTIANFTAADEIHLSRTIFTAFTKSGVLASAAFHVSATGAAADPLHRIIYDSTTGNLYYDPDGSGAAPGVQFAKLDPKFTPTAADFVVIG</sequence>
<evidence type="ECO:0000313" key="4">
    <source>
        <dbReference type="EMBL" id="RDI60259.1"/>
    </source>
</evidence>
<dbReference type="Proteomes" id="UP000254925">
    <property type="component" value="Unassembled WGS sequence"/>
</dbReference>
<dbReference type="InterPro" id="IPR018511">
    <property type="entry name" value="Hemolysin-typ_Ca-bd_CS"/>
</dbReference>
<dbReference type="RefSeq" id="WP_114769941.1">
    <property type="nucleotide sequence ID" value="NZ_QQBB01000003.1"/>
</dbReference>
<dbReference type="Pfam" id="PF00353">
    <property type="entry name" value="HemolysinCabind"/>
    <property type="match status" value="1"/>
</dbReference>
<dbReference type="GO" id="GO:0005576">
    <property type="term" value="C:extracellular region"/>
    <property type="evidence" value="ECO:0007669"/>
    <property type="project" value="UniProtKB-SubCell"/>
</dbReference>
<dbReference type="PROSITE" id="PS00330">
    <property type="entry name" value="HEMOLYSIN_CALCIUM"/>
    <property type="match status" value="1"/>
</dbReference>
<proteinExistence type="predicted"/>
<dbReference type="InterPro" id="IPR010255">
    <property type="entry name" value="Haem_peroxidase_sf"/>
</dbReference>
<dbReference type="InterPro" id="IPR037120">
    <property type="entry name" value="Haem_peroxidase_sf_animal"/>
</dbReference>
<dbReference type="SUPFAM" id="SSF48113">
    <property type="entry name" value="Heme-dependent peroxidases"/>
    <property type="match status" value="1"/>
</dbReference>
<dbReference type="Gene3D" id="2.150.10.10">
    <property type="entry name" value="Serralysin-like metalloprotease, C-terminal"/>
    <property type="match status" value="1"/>
</dbReference>
<dbReference type="InterPro" id="IPR011049">
    <property type="entry name" value="Serralysin-like_metalloprot_C"/>
</dbReference>
<dbReference type="EMBL" id="QQBB01000003">
    <property type="protein sequence ID" value="RDI60259.1"/>
    <property type="molecule type" value="Genomic_DNA"/>
</dbReference>
<evidence type="ECO:0000256" key="3">
    <source>
        <dbReference type="ARBA" id="ARBA00023180"/>
    </source>
</evidence>
<reference evidence="4 5" key="1">
    <citation type="submission" date="2018-07" db="EMBL/GenBank/DDBJ databases">
        <title>Genomic Encyclopedia of Type Strains, Phase IV (KMG-IV): sequencing the most valuable type-strain genomes for metagenomic binning, comparative biology and taxonomic classification.</title>
        <authorList>
            <person name="Goeker M."/>
        </authorList>
    </citation>
    <scope>NUCLEOTIDE SEQUENCE [LARGE SCALE GENOMIC DNA]</scope>
    <source>
        <strain evidence="4 5">DSM 14364</strain>
    </source>
</reference>
<dbReference type="GO" id="GO:0006979">
    <property type="term" value="P:response to oxidative stress"/>
    <property type="evidence" value="ECO:0007669"/>
    <property type="project" value="InterPro"/>
</dbReference>
<gene>
    <name evidence="4" type="ORF">DES45_103521</name>
</gene>
<keyword evidence="2" id="KW-0964">Secreted</keyword>
<keyword evidence="5" id="KW-1185">Reference proteome</keyword>
<dbReference type="Gene3D" id="1.10.640.10">
    <property type="entry name" value="Haem peroxidase domain superfamily, animal type"/>
    <property type="match status" value="1"/>
</dbReference>
<dbReference type="PRINTS" id="PR00313">
    <property type="entry name" value="CABNDNGRPT"/>
</dbReference>
<dbReference type="GO" id="GO:0005509">
    <property type="term" value="F:calcium ion binding"/>
    <property type="evidence" value="ECO:0007669"/>
    <property type="project" value="InterPro"/>
</dbReference>
<keyword evidence="4" id="KW-0575">Peroxidase</keyword>
<comment type="subcellular location">
    <subcellularLocation>
        <location evidence="1">Secreted</location>
    </subcellularLocation>
</comment>
<dbReference type="GO" id="GO:0020037">
    <property type="term" value="F:heme binding"/>
    <property type="evidence" value="ECO:0007669"/>
    <property type="project" value="InterPro"/>
</dbReference>
<accession>A0A370HNZ9</accession>
<dbReference type="AlphaFoldDB" id="A0A370HNZ9"/>
<keyword evidence="3" id="KW-0325">Glycoprotein</keyword>
<dbReference type="Pfam" id="PF03098">
    <property type="entry name" value="An_peroxidase"/>
    <property type="match status" value="1"/>
</dbReference>
<dbReference type="OrthoDB" id="105077at2"/>
<comment type="caution">
    <text evidence="4">The sequence shown here is derived from an EMBL/GenBank/DDBJ whole genome shotgun (WGS) entry which is preliminary data.</text>
</comment>
<organism evidence="4 5">
    <name type="scientific">Microvirga subterranea</name>
    <dbReference type="NCBI Taxonomy" id="186651"/>
    <lineage>
        <taxon>Bacteria</taxon>
        <taxon>Pseudomonadati</taxon>
        <taxon>Pseudomonadota</taxon>
        <taxon>Alphaproteobacteria</taxon>
        <taxon>Hyphomicrobiales</taxon>
        <taxon>Methylobacteriaceae</taxon>
        <taxon>Microvirga</taxon>
    </lineage>
</organism>
<dbReference type="PANTHER" id="PTHR11475:SF4">
    <property type="entry name" value="CHORION PEROXIDASE"/>
    <property type="match status" value="1"/>
</dbReference>
<evidence type="ECO:0000256" key="1">
    <source>
        <dbReference type="ARBA" id="ARBA00004613"/>
    </source>
</evidence>
<dbReference type="SUPFAM" id="SSF51120">
    <property type="entry name" value="beta-Roll"/>
    <property type="match status" value="1"/>
</dbReference>